<accession>A0A1E5BX43</accession>
<dbReference type="Gene3D" id="3.30.1330.60">
    <property type="entry name" value="OmpA-like domain"/>
    <property type="match status" value="1"/>
</dbReference>
<protein>
    <recommendedName>
        <fullName evidence="6">OmpA-like domain-containing protein</fullName>
    </recommendedName>
</protein>
<keyword evidence="2 4" id="KW-0472">Membrane</keyword>
<comment type="caution">
    <text evidence="7">The sequence shown here is derived from an EMBL/GenBank/DDBJ whole genome shotgun (WGS) entry which is preliminary data.</text>
</comment>
<feature type="domain" description="OmpA-like" evidence="6">
    <location>
        <begin position="79"/>
        <end position="196"/>
    </location>
</feature>
<dbReference type="AlphaFoldDB" id="A0A1E5BX43"/>
<evidence type="ECO:0000259" key="6">
    <source>
        <dbReference type="PROSITE" id="PS51123"/>
    </source>
</evidence>
<dbReference type="PROSITE" id="PS51123">
    <property type="entry name" value="OMPA_2"/>
    <property type="match status" value="1"/>
</dbReference>
<dbReference type="Pfam" id="PF00691">
    <property type="entry name" value="OmpA"/>
    <property type="match status" value="1"/>
</dbReference>
<dbReference type="Proteomes" id="UP000095039">
    <property type="component" value="Unassembled WGS sequence"/>
</dbReference>
<evidence type="ECO:0000256" key="1">
    <source>
        <dbReference type="ARBA" id="ARBA00004442"/>
    </source>
</evidence>
<evidence type="ECO:0000256" key="5">
    <source>
        <dbReference type="SAM" id="SignalP"/>
    </source>
</evidence>
<keyword evidence="5" id="KW-0732">Signal</keyword>
<dbReference type="InterPro" id="IPR006665">
    <property type="entry name" value="OmpA-like"/>
</dbReference>
<dbReference type="GO" id="GO:0009279">
    <property type="term" value="C:cell outer membrane"/>
    <property type="evidence" value="ECO:0007669"/>
    <property type="project" value="UniProtKB-SubCell"/>
</dbReference>
<dbReference type="InterPro" id="IPR036737">
    <property type="entry name" value="OmpA-like_sf"/>
</dbReference>
<dbReference type="PANTHER" id="PTHR30329:SF21">
    <property type="entry name" value="LIPOPROTEIN YIAD-RELATED"/>
    <property type="match status" value="1"/>
</dbReference>
<dbReference type="PRINTS" id="PR01021">
    <property type="entry name" value="OMPADOMAIN"/>
</dbReference>
<evidence type="ECO:0000313" key="8">
    <source>
        <dbReference type="Proteomes" id="UP000095039"/>
    </source>
</evidence>
<feature type="chain" id="PRO_5009172125" description="OmpA-like domain-containing protein" evidence="5">
    <location>
        <begin position="31"/>
        <end position="209"/>
    </location>
</feature>
<dbReference type="EMBL" id="AJWN02000106">
    <property type="protein sequence ID" value="OEE57759.1"/>
    <property type="molecule type" value="Genomic_DNA"/>
</dbReference>
<evidence type="ECO:0000256" key="4">
    <source>
        <dbReference type="PROSITE-ProRule" id="PRU00473"/>
    </source>
</evidence>
<feature type="signal peptide" evidence="5">
    <location>
        <begin position="1"/>
        <end position="30"/>
    </location>
</feature>
<evidence type="ECO:0000313" key="7">
    <source>
        <dbReference type="EMBL" id="OEE57759.1"/>
    </source>
</evidence>
<dbReference type="CDD" id="cd07185">
    <property type="entry name" value="OmpA_C-like"/>
    <property type="match status" value="1"/>
</dbReference>
<reference evidence="7 8" key="1">
    <citation type="journal article" date="2012" name="Science">
        <title>Ecological populations of bacteria act as socially cohesive units of antibiotic production and resistance.</title>
        <authorList>
            <person name="Cordero O.X."/>
            <person name="Wildschutte H."/>
            <person name="Kirkup B."/>
            <person name="Proehl S."/>
            <person name="Ngo L."/>
            <person name="Hussain F."/>
            <person name="Le Roux F."/>
            <person name="Mincer T."/>
            <person name="Polz M.F."/>
        </authorList>
    </citation>
    <scope>NUCLEOTIDE SEQUENCE [LARGE SCALE GENOMIC DNA]</scope>
    <source>
        <strain evidence="7 8">FF-454</strain>
    </source>
</reference>
<evidence type="ECO:0000256" key="3">
    <source>
        <dbReference type="ARBA" id="ARBA00023237"/>
    </source>
</evidence>
<name>A0A1E5BX43_9GAMM</name>
<proteinExistence type="predicted"/>
<dbReference type="SUPFAM" id="SSF103088">
    <property type="entry name" value="OmpA-like"/>
    <property type="match status" value="1"/>
</dbReference>
<dbReference type="InterPro" id="IPR006664">
    <property type="entry name" value="OMP_bac"/>
</dbReference>
<comment type="subcellular location">
    <subcellularLocation>
        <location evidence="1">Cell outer membrane</location>
    </subcellularLocation>
</comment>
<dbReference type="PANTHER" id="PTHR30329">
    <property type="entry name" value="STATOR ELEMENT OF FLAGELLAR MOTOR COMPLEX"/>
    <property type="match status" value="1"/>
</dbReference>
<dbReference type="RefSeq" id="WP_016958224.1">
    <property type="nucleotide sequence ID" value="NZ_AJWN02000106.1"/>
</dbReference>
<keyword evidence="3" id="KW-0998">Cell outer membrane</keyword>
<sequence length="209" mass="22649">MMNVVWSHKAKFSIKLVLLVLFASSSLVSGCSMSVAQPPVAEQGDDLLDADGDGVINARDECADTPYNAVINNSGCSEVLETVARDDLHILFANNSVKIPPSFGSEVNDLARFMKTFPHTKVQLKGYASPVGSTELNLALSKLRAQVVEKALLRKGIAPNRVQIIGFGESEPVVTTSQKQTEILSRRVTASVVNKQKSVIKKWTIYTSS</sequence>
<keyword evidence="8" id="KW-1185">Reference proteome</keyword>
<evidence type="ECO:0000256" key="2">
    <source>
        <dbReference type="ARBA" id="ARBA00023136"/>
    </source>
</evidence>
<gene>
    <name evidence="7" type="ORF">A1OK_16780</name>
</gene>
<dbReference type="InterPro" id="IPR050330">
    <property type="entry name" value="Bact_OuterMem_StrucFunc"/>
</dbReference>
<organism evidence="7 8">
    <name type="scientific">Enterovibrio norvegicus FF-454</name>
    <dbReference type="NCBI Taxonomy" id="1185651"/>
    <lineage>
        <taxon>Bacteria</taxon>
        <taxon>Pseudomonadati</taxon>
        <taxon>Pseudomonadota</taxon>
        <taxon>Gammaproteobacteria</taxon>
        <taxon>Vibrionales</taxon>
        <taxon>Vibrionaceae</taxon>
        <taxon>Enterovibrio</taxon>
    </lineage>
</organism>